<gene>
    <name evidence="1" type="ORF">RF11_00305</name>
</gene>
<evidence type="ECO:0000313" key="2">
    <source>
        <dbReference type="Proteomes" id="UP000031668"/>
    </source>
</evidence>
<protein>
    <submittedName>
        <fullName evidence="1">Uncharacterized protein</fullName>
    </submittedName>
</protein>
<keyword evidence="2" id="KW-1185">Reference proteome</keyword>
<organism evidence="1 2">
    <name type="scientific">Thelohanellus kitauei</name>
    <name type="common">Myxosporean</name>
    <dbReference type="NCBI Taxonomy" id="669202"/>
    <lineage>
        <taxon>Eukaryota</taxon>
        <taxon>Metazoa</taxon>
        <taxon>Cnidaria</taxon>
        <taxon>Myxozoa</taxon>
        <taxon>Myxosporea</taxon>
        <taxon>Bivalvulida</taxon>
        <taxon>Platysporina</taxon>
        <taxon>Myxobolidae</taxon>
        <taxon>Thelohanellus</taxon>
    </lineage>
</organism>
<dbReference type="OrthoDB" id="10612448at2759"/>
<comment type="caution">
    <text evidence="1">The sequence shown here is derived from an EMBL/GenBank/DDBJ whole genome shotgun (WGS) entry which is preliminary data.</text>
</comment>
<dbReference type="EMBL" id="JWZT01000370">
    <property type="protein sequence ID" value="KII74545.1"/>
    <property type="molecule type" value="Genomic_DNA"/>
</dbReference>
<dbReference type="AlphaFoldDB" id="A0A0C2NE10"/>
<sequence>MSDVADVMRAKFDPTLEMVKDRINKGSDEISQSIGNFLQFYKSGNDNMAHLRNELSVIKDTVQTNSATGQKLNLPHIKELAVDRISESAAEMKALKRDLATDIEHYETVLKDLRHTEMDIKKMKAHGFGMPTDTKRSEVEHILNDKTPEKLYVK</sequence>
<reference evidence="1 2" key="1">
    <citation type="journal article" date="2014" name="Genome Biol. Evol.">
        <title>The genome of the myxosporean Thelohanellus kitauei shows adaptations to nutrient acquisition within its fish host.</title>
        <authorList>
            <person name="Yang Y."/>
            <person name="Xiong J."/>
            <person name="Zhou Z."/>
            <person name="Huo F."/>
            <person name="Miao W."/>
            <person name="Ran C."/>
            <person name="Liu Y."/>
            <person name="Zhang J."/>
            <person name="Feng J."/>
            <person name="Wang M."/>
            <person name="Wang M."/>
            <person name="Wang L."/>
            <person name="Yao B."/>
        </authorList>
    </citation>
    <scope>NUCLEOTIDE SEQUENCE [LARGE SCALE GENOMIC DNA]</scope>
    <source>
        <strain evidence="1">Wuqing</strain>
    </source>
</reference>
<dbReference type="Proteomes" id="UP000031668">
    <property type="component" value="Unassembled WGS sequence"/>
</dbReference>
<proteinExistence type="predicted"/>
<accession>A0A0C2NE10</accession>
<evidence type="ECO:0000313" key="1">
    <source>
        <dbReference type="EMBL" id="KII74545.1"/>
    </source>
</evidence>
<name>A0A0C2NE10_THEKT</name>